<dbReference type="AlphaFoldDB" id="A0A4Q2KP20"/>
<evidence type="ECO:0000256" key="8">
    <source>
        <dbReference type="SAM" id="MobiDB-lite"/>
    </source>
</evidence>
<feature type="compositionally biased region" description="Basic and acidic residues" evidence="8">
    <location>
        <begin position="213"/>
        <end position="229"/>
    </location>
</feature>
<dbReference type="EMBL" id="SDPN01000062">
    <property type="protein sequence ID" value="RXZ67124.1"/>
    <property type="molecule type" value="Genomic_DNA"/>
</dbReference>
<accession>A0A4Q2KP20</accession>
<dbReference type="InterPro" id="IPR002828">
    <property type="entry name" value="SurE-like_Pase/nucleotidase"/>
</dbReference>
<dbReference type="PANTHER" id="PTHR30457">
    <property type="entry name" value="5'-NUCLEOTIDASE SURE"/>
    <property type="match status" value="1"/>
</dbReference>
<comment type="caution">
    <text evidence="10">The sequence shown here is derived from an EMBL/GenBank/DDBJ whole genome shotgun (WGS) entry which is preliminary data.</text>
</comment>
<keyword evidence="11" id="KW-1185">Reference proteome</keyword>
<proteinExistence type="inferred from homology"/>
<dbReference type="GO" id="GO:0008254">
    <property type="term" value="F:3'-nucleotidase activity"/>
    <property type="evidence" value="ECO:0007669"/>
    <property type="project" value="TreeGrafter"/>
</dbReference>
<sequence length="259" mass="25790">MRVLITNDDGIDSPGLHALAASAIAEGLDVVVAGPAHQSSGSSASILGAESDGRIHMEPREIEGLAVPCFAVRAAPALIALIAAHGAFGAPPDAVLSGVNRGANVGRAVLHSGTVGAALTGGANGARGLAVSLDVGMHPLTCHWDVAARLARSVLPSLLASPQGTVLNLNVPNEPDAADRPLLAATLATFGIVQTTATEHGEGEVRMTVADTDAEHEPGSDAALLDRGHPTLTSITGIGEAPLPEGTPVDAVDSRAAGA</sequence>
<dbReference type="Gene3D" id="3.40.1210.10">
    <property type="entry name" value="Survival protein SurE-like phosphatase/nucleotidase"/>
    <property type="match status" value="1"/>
</dbReference>
<dbReference type="GO" id="GO:0004309">
    <property type="term" value="F:exopolyphosphatase activity"/>
    <property type="evidence" value="ECO:0007669"/>
    <property type="project" value="TreeGrafter"/>
</dbReference>
<dbReference type="Pfam" id="PF01975">
    <property type="entry name" value="SurE"/>
    <property type="match status" value="1"/>
</dbReference>
<keyword evidence="7" id="KW-0378">Hydrolase</keyword>
<dbReference type="RefSeq" id="WP_129522472.1">
    <property type="nucleotide sequence ID" value="NZ_SDPN01000062.1"/>
</dbReference>
<evidence type="ECO:0000256" key="7">
    <source>
        <dbReference type="ARBA" id="ARBA00022801"/>
    </source>
</evidence>
<dbReference type="InterPro" id="IPR036523">
    <property type="entry name" value="SurE-like_sf"/>
</dbReference>
<comment type="similarity">
    <text evidence="2">Belongs to the SurE nucleotidase family.</text>
</comment>
<protein>
    <recommendedName>
        <fullName evidence="3">5'-nucleotidase</fullName>
        <ecNumber evidence="3">3.1.3.5</ecNumber>
    </recommendedName>
</protein>
<keyword evidence="4" id="KW-0963">Cytoplasm</keyword>
<evidence type="ECO:0000256" key="2">
    <source>
        <dbReference type="ARBA" id="ARBA00011062"/>
    </source>
</evidence>
<dbReference type="Proteomes" id="UP000293865">
    <property type="component" value="Unassembled WGS sequence"/>
</dbReference>
<name>A0A4Q2KP20_9MICO</name>
<gene>
    <name evidence="10" type="ORF">ESP51_19090</name>
</gene>
<dbReference type="GO" id="GO:0000166">
    <property type="term" value="F:nucleotide binding"/>
    <property type="evidence" value="ECO:0007669"/>
    <property type="project" value="UniProtKB-KW"/>
</dbReference>
<comment type="catalytic activity">
    <reaction evidence="1">
        <text>a ribonucleoside 5'-phosphate + H2O = a ribonucleoside + phosphate</text>
        <dbReference type="Rhea" id="RHEA:12484"/>
        <dbReference type="ChEBI" id="CHEBI:15377"/>
        <dbReference type="ChEBI" id="CHEBI:18254"/>
        <dbReference type="ChEBI" id="CHEBI:43474"/>
        <dbReference type="ChEBI" id="CHEBI:58043"/>
        <dbReference type="EC" id="3.1.3.5"/>
    </reaction>
</comment>
<evidence type="ECO:0000313" key="10">
    <source>
        <dbReference type="EMBL" id="RXZ67124.1"/>
    </source>
</evidence>
<feature type="region of interest" description="Disordered" evidence="8">
    <location>
        <begin position="213"/>
        <end position="259"/>
    </location>
</feature>
<evidence type="ECO:0000256" key="5">
    <source>
        <dbReference type="ARBA" id="ARBA00022723"/>
    </source>
</evidence>
<keyword evidence="6" id="KW-0547">Nucleotide-binding</keyword>
<dbReference type="GO" id="GO:0046872">
    <property type="term" value="F:metal ion binding"/>
    <property type="evidence" value="ECO:0007669"/>
    <property type="project" value="UniProtKB-KW"/>
</dbReference>
<evidence type="ECO:0000256" key="1">
    <source>
        <dbReference type="ARBA" id="ARBA00000815"/>
    </source>
</evidence>
<dbReference type="GO" id="GO:0008253">
    <property type="term" value="F:5'-nucleotidase activity"/>
    <property type="evidence" value="ECO:0007669"/>
    <property type="project" value="UniProtKB-EC"/>
</dbReference>
<evidence type="ECO:0000256" key="4">
    <source>
        <dbReference type="ARBA" id="ARBA00022490"/>
    </source>
</evidence>
<dbReference type="InterPro" id="IPR030048">
    <property type="entry name" value="SurE"/>
</dbReference>
<dbReference type="SUPFAM" id="SSF64167">
    <property type="entry name" value="SurE-like"/>
    <property type="match status" value="1"/>
</dbReference>
<dbReference type="PANTHER" id="PTHR30457:SF12">
    <property type="entry name" value="5'_3'-NUCLEOTIDASE SURE"/>
    <property type="match status" value="1"/>
</dbReference>
<feature type="domain" description="Survival protein SurE-like phosphatase/nucleotidase" evidence="9">
    <location>
        <begin position="3"/>
        <end position="177"/>
    </location>
</feature>
<evidence type="ECO:0000313" key="11">
    <source>
        <dbReference type="Proteomes" id="UP000293865"/>
    </source>
</evidence>
<dbReference type="OrthoDB" id="9780815at2"/>
<evidence type="ECO:0000256" key="6">
    <source>
        <dbReference type="ARBA" id="ARBA00022741"/>
    </source>
</evidence>
<evidence type="ECO:0000256" key="3">
    <source>
        <dbReference type="ARBA" id="ARBA00012643"/>
    </source>
</evidence>
<organism evidence="10 11">
    <name type="scientific">Agromyces albus</name>
    <dbReference type="NCBI Taxonomy" id="205332"/>
    <lineage>
        <taxon>Bacteria</taxon>
        <taxon>Bacillati</taxon>
        <taxon>Actinomycetota</taxon>
        <taxon>Actinomycetes</taxon>
        <taxon>Micrococcales</taxon>
        <taxon>Microbacteriaceae</taxon>
        <taxon>Agromyces</taxon>
    </lineage>
</organism>
<dbReference type="EC" id="3.1.3.5" evidence="3"/>
<reference evidence="10 11" key="1">
    <citation type="submission" date="2019-01" db="EMBL/GenBank/DDBJ databases">
        <title>Agromyces.</title>
        <authorList>
            <person name="Li J."/>
        </authorList>
    </citation>
    <scope>NUCLEOTIDE SEQUENCE [LARGE SCALE GENOMIC DNA]</scope>
    <source>
        <strain evidence="10 11">DSM 15934</strain>
    </source>
</reference>
<keyword evidence="5" id="KW-0479">Metal-binding</keyword>
<evidence type="ECO:0000259" key="9">
    <source>
        <dbReference type="Pfam" id="PF01975"/>
    </source>
</evidence>